<keyword evidence="2" id="KW-1185">Reference proteome</keyword>
<dbReference type="AlphaFoldDB" id="A0A1E3NRU9"/>
<accession>A0A1E3NRU9</accession>
<dbReference type="GeneID" id="30181711"/>
<name>A0A1E3NRU9_9ASCO</name>
<dbReference type="Proteomes" id="UP000094455">
    <property type="component" value="Unassembled WGS sequence"/>
</dbReference>
<organism evidence="1 2">
    <name type="scientific">Pichia membranifaciens NRRL Y-2026</name>
    <dbReference type="NCBI Taxonomy" id="763406"/>
    <lineage>
        <taxon>Eukaryota</taxon>
        <taxon>Fungi</taxon>
        <taxon>Dikarya</taxon>
        <taxon>Ascomycota</taxon>
        <taxon>Saccharomycotina</taxon>
        <taxon>Pichiomycetes</taxon>
        <taxon>Pichiales</taxon>
        <taxon>Pichiaceae</taxon>
        <taxon>Pichia</taxon>
    </lineage>
</organism>
<dbReference type="EMBL" id="KV454001">
    <property type="protein sequence ID" value="ODQ48801.1"/>
    <property type="molecule type" value="Genomic_DNA"/>
</dbReference>
<evidence type="ECO:0000313" key="1">
    <source>
        <dbReference type="EMBL" id="ODQ48801.1"/>
    </source>
</evidence>
<evidence type="ECO:0000313" key="2">
    <source>
        <dbReference type="Proteomes" id="UP000094455"/>
    </source>
</evidence>
<sequence>MPALSLTIQKCRSFSNGWLQLVNPTVVNVSVQQPALSLVQKIWARRQDRSSRKLFWPASYRCCLETLPAARCTIRARCSTTQKRYTNSR</sequence>
<proteinExistence type="predicted"/>
<gene>
    <name evidence="1" type="ORF">PICMEDRAFT_87182</name>
</gene>
<dbReference type="RefSeq" id="XP_019019914.1">
    <property type="nucleotide sequence ID" value="XM_019165024.1"/>
</dbReference>
<protein>
    <submittedName>
        <fullName evidence="1">Uncharacterized protein</fullName>
    </submittedName>
</protein>
<reference evidence="1 2" key="1">
    <citation type="journal article" date="2016" name="Proc. Natl. Acad. Sci. U.S.A.">
        <title>Comparative genomics of biotechnologically important yeasts.</title>
        <authorList>
            <person name="Riley R."/>
            <person name="Haridas S."/>
            <person name="Wolfe K.H."/>
            <person name="Lopes M.R."/>
            <person name="Hittinger C.T."/>
            <person name="Goeker M."/>
            <person name="Salamov A.A."/>
            <person name="Wisecaver J.H."/>
            <person name="Long T.M."/>
            <person name="Calvey C.H."/>
            <person name="Aerts A.L."/>
            <person name="Barry K.W."/>
            <person name="Choi C."/>
            <person name="Clum A."/>
            <person name="Coughlan A.Y."/>
            <person name="Deshpande S."/>
            <person name="Douglass A.P."/>
            <person name="Hanson S.J."/>
            <person name="Klenk H.-P."/>
            <person name="LaButti K.M."/>
            <person name="Lapidus A."/>
            <person name="Lindquist E.A."/>
            <person name="Lipzen A.M."/>
            <person name="Meier-Kolthoff J.P."/>
            <person name="Ohm R.A."/>
            <person name="Otillar R.P."/>
            <person name="Pangilinan J.L."/>
            <person name="Peng Y."/>
            <person name="Rokas A."/>
            <person name="Rosa C.A."/>
            <person name="Scheuner C."/>
            <person name="Sibirny A.A."/>
            <person name="Slot J.C."/>
            <person name="Stielow J.B."/>
            <person name="Sun H."/>
            <person name="Kurtzman C.P."/>
            <person name="Blackwell M."/>
            <person name="Grigoriev I.V."/>
            <person name="Jeffries T.W."/>
        </authorList>
    </citation>
    <scope>NUCLEOTIDE SEQUENCE [LARGE SCALE GENOMIC DNA]</scope>
    <source>
        <strain evidence="1 2">NRRL Y-2026</strain>
    </source>
</reference>